<feature type="compositionally biased region" description="Acidic residues" evidence="1">
    <location>
        <begin position="110"/>
        <end position="119"/>
    </location>
</feature>
<protein>
    <submittedName>
        <fullName evidence="3">Hemolysin-type calcium binding protein</fullName>
    </submittedName>
</protein>
<sequence>MNILRSTSFLTCALLGGLTLAGCDRTIDSFDSPDSLDTAGDPKQEEPQTPTGTACSMAGQEVTCGDDEEVLAYCSYIESEQALQFGPCLAPEQRECEPGDWKHVEGPPPPEDEDEEDWGDPCSGTDYLCEVEGGVPYWAEQYCDTPLVLSFDAAPVQMIAAESTPMATFDISMRDDSCISTDWPSAVTPWLVVDLDGNGSIDGGHELFGSGTSLADGSHAQNGFAALAEFDADGDDDVDSADPRFAELMLWRDWDADRVSTPDELTPLLDSGVHSLPVEFQISVACDERGNCGVQRAAFEHSAGVGELVDVYLSCH</sequence>
<dbReference type="RefSeq" id="WP_052552653.1">
    <property type="nucleotide sequence ID" value="NZ_JMCC02000062.1"/>
</dbReference>
<dbReference type="AlphaFoldDB" id="A0A0C1ZVB3"/>
<accession>A0A0C1ZVB3</accession>
<evidence type="ECO:0000256" key="1">
    <source>
        <dbReference type="SAM" id="MobiDB-lite"/>
    </source>
</evidence>
<feature type="region of interest" description="Disordered" evidence="1">
    <location>
        <begin position="32"/>
        <end position="54"/>
    </location>
</feature>
<comment type="caution">
    <text evidence="3">The sequence shown here is derived from an EMBL/GenBank/DDBJ whole genome shotgun (WGS) entry which is preliminary data.</text>
</comment>
<dbReference type="Proteomes" id="UP000031599">
    <property type="component" value="Unassembled WGS sequence"/>
</dbReference>
<feature type="signal peptide" evidence="2">
    <location>
        <begin position="1"/>
        <end position="21"/>
    </location>
</feature>
<dbReference type="PANTHER" id="PTHR39431:SF1">
    <property type="entry name" value="FRPA_C-RELATED PROTEIN"/>
    <property type="match status" value="1"/>
</dbReference>
<feature type="chain" id="PRO_5002144576" evidence="2">
    <location>
        <begin position="22"/>
        <end position="316"/>
    </location>
</feature>
<gene>
    <name evidence="3" type="ORF">DB30_06194</name>
</gene>
<dbReference type="PROSITE" id="PS51257">
    <property type="entry name" value="PROKAR_LIPOPROTEIN"/>
    <property type="match status" value="1"/>
</dbReference>
<evidence type="ECO:0000313" key="4">
    <source>
        <dbReference type="Proteomes" id="UP000031599"/>
    </source>
</evidence>
<name>A0A0C1ZVB3_9BACT</name>
<dbReference type="PANTHER" id="PTHR39431">
    <property type="entry name" value="FRPA/C-RELATED PROTEIN"/>
    <property type="match status" value="1"/>
</dbReference>
<feature type="region of interest" description="Disordered" evidence="1">
    <location>
        <begin position="97"/>
        <end position="119"/>
    </location>
</feature>
<keyword evidence="2" id="KW-0732">Signal</keyword>
<evidence type="ECO:0000256" key="2">
    <source>
        <dbReference type="SAM" id="SignalP"/>
    </source>
</evidence>
<dbReference type="EMBL" id="JMCC02000062">
    <property type="protein sequence ID" value="KIG15003.1"/>
    <property type="molecule type" value="Genomic_DNA"/>
</dbReference>
<proteinExistence type="predicted"/>
<evidence type="ECO:0000313" key="3">
    <source>
        <dbReference type="EMBL" id="KIG15003.1"/>
    </source>
</evidence>
<organism evidence="3 4">
    <name type="scientific">Enhygromyxa salina</name>
    <dbReference type="NCBI Taxonomy" id="215803"/>
    <lineage>
        <taxon>Bacteria</taxon>
        <taxon>Pseudomonadati</taxon>
        <taxon>Myxococcota</taxon>
        <taxon>Polyangia</taxon>
        <taxon>Nannocystales</taxon>
        <taxon>Nannocystaceae</taxon>
        <taxon>Enhygromyxa</taxon>
    </lineage>
</organism>
<reference evidence="3 4" key="1">
    <citation type="submission" date="2014-12" db="EMBL/GenBank/DDBJ databases">
        <title>Genome assembly of Enhygromyxa salina DSM 15201.</title>
        <authorList>
            <person name="Sharma G."/>
            <person name="Subramanian S."/>
        </authorList>
    </citation>
    <scope>NUCLEOTIDE SEQUENCE [LARGE SCALE GENOMIC DNA]</scope>
    <source>
        <strain evidence="3 4">DSM 15201</strain>
    </source>
</reference>